<proteinExistence type="predicted"/>
<feature type="transmembrane region" description="Helical" evidence="7">
    <location>
        <begin position="51"/>
        <end position="72"/>
    </location>
</feature>
<evidence type="ECO:0000256" key="6">
    <source>
        <dbReference type="ARBA" id="ARBA00023136"/>
    </source>
</evidence>
<sequence length="409" mass="45599">MNTKSIIKSYFPALMHKEFKYFWIGSMVSLIGTWIQNTGQAWLVLTLTNSSFKLGFVSALQFTPVLIFSLFAGAVIDTIPKRKILLFTQTSFMILAFALSFLVFTKKVQYWHVLVLAFLLGCINTIDMPTRQSFMIELVGKEDLLNAIALNSSVFNAARLIGPGISGIMIHYFGFTLCFFLNALSFIPLIYGIYRIKAKEDNRFLNKKKDIIKDIKEGIVYISKNPIIYRTVLLIAIVGTFAMNYSVLIPLQAKMVLNQGSKEYGYLMSSMGAGSFISAVLVAAKNKSNPKESLLYLSGTAISIFLIGMGFTKSFMVSAILLFMIGIFNILFSANANSRIQLNSCDEYRGRVMSVYSLVFTGVTPIGSLFTGYVSSKYNVSSTFIVSGIITIILVWMLFAMSFKRTSAE</sequence>
<dbReference type="Proteomes" id="UP000239706">
    <property type="component" value="Unassembled WGS sequence"/>
</dbReference>
<keyword evidence="6 7" id="KW-0472">Membrane</keyword>
<evidence type="ECO:0000256" key="5">
    <source>
        <dbReference type="ARBA" id="ARBA00022989"/>
    </source>
</evidence>
<dbReference type="GO" id="GO:0022857">
    <property type="term" value="F:transmembrane transporter activity"/>
    <property type="evidence" value="ECO:0007669"/>
    <property type="project" value="InterPro"/>
</dbReference>
<dbReference type="RefSeq" id="WP_106063705.1">
    <property type="nucleotide sequence ID" value="NZ_PVXO01000044.1"/>
</dbReference>
<feature type="transmembrane region" description="Helical" evidence="7">
    <location>
        <begin position="232"/>
        <end position="252"/>
    </location>
</feature>
<dbReference type="PROSITE" id="PS50850">
    <property type="entry name" value="MFS"/>
    <property type="match status" value="1"/>
</dbReference>
<evidence type="ECO:0000259" key="8">
    <source>
        <dbReference type="PROSITE" id="PS50850"/>
    </source>
</evidence>
<keyword evidence="4 7" id="KW-0812">Transmembrane</keyword>
<dbReference type="InterPro" id="IPR010290">
    <property type="entry name" value="TM_effector"/>
</dbReference>
<dbReference type="Gene3D" id="1.20.1250.20">
    <property type="entry name" value="MFS general substrate transporter like domains"/>
    <property type="match status" value="1"/>
</dbReference>
<feature type="transmembrane region" description="Helical" evidence="7">
    <location>
        <begin position="84"/>
        <end position="104"/>
    </location>
</feature>
<dbReference type="Pfam" id="PF05977">
    <property type="entry name" value="MFS_3"/>
    <property type="match status" value="1"/>
</dbReference>
<feature type="transmembrane region" description="Helical" evidence="7">
    <location>
        <begin position="172"/>
        <end position="194"/>
    </location>
</feature>
<comment type="caution">
    <text evidence="9">The sequence shown here is derived from an EMBL/GenBank/DDBJ whole genome shotgun (WGS) entry which is preliminary data.</text>
</comment>
<keyword evidence="10" id="KW-1185">Reference proteome</keyword>
<dbReference type="SUPFAM" id="SSF103473">
    <property type="entry name" value="MFS general substrate transporter"/>
    <property type="match status" value="1"/>
</dbReference>
<evidence type="ECO:0000313" key="9">
    <source>
        <dbReference type="EMBL" id="PRR78528.1"/>
    </source>
</evidence>
<evidence type="ECO:0000313" key="10">
    <source>
        <dbReference type="Proteomes" id="UP000239706"/>
    </source>
</evidence>
<evidence type="ECO:0000256" key="3">
    <source>
        <dbReference type="ARBA" id="ARBA00022475"/>
    </source>
</evidence>
<reference evidence="9 10" key="1">
    <citation type="submission" date="2018-03" db="EMBL/GenBank/DDBJ databases">
        <title>Genome sequence of Clostridium liquoris DSM 100320.</title>
        <authorList>
            <person name="Poehlein A."/>
            <person name="Daniel R."/>
        </authorList>
    </citation>
    <scope>NUCLEOTIDE SEQUENCE [LARGE SCALE GENOMIC DNA]</scope>
    <source>
        <strain evidence="9 10">DSM 100320</strain>
    </source>
</reference>
<feature type="transmembrane region" description="Helical" evidence="7">
    <location>
        <begin position="21"/>
        <end position="45"/>
    </location>
</feature>
<feature type="transmembrane region" description="Helical" evidence="7">
    <location>
        <begin position="355"/>
        <end position="374"/>
    </location>
</feature>
<comment type="subcellular location">
    <subcellularLocation>
        <location evidence="1">Cell membrane</location>
        <topology evidence="1">Multi-pass membrane protein</topology>
    </subcellularLocation>
</comment>
<keyword evidence="5 7" id="KW-1133">Transmembrane helix</keyword>
<accession>A0A2T0B3R1</accession>
<protein>
    <submittedName>
        <fullName evidence="9">Enterobactin exporter EntS</fullName>
    </submittedName>
</protein>
<dbReference type="CDD" id="cd06173">
    <property type="entry name" value="MFS_MefA_like"/>
    <property type="match status" value="1"/>
</dbReference>
<evidence type="ECO:0000256" key="7">
    <source>
        <dbReference type="SAM" id="Phobius"/>
    </source>
</evidence>
<gene>
    <name evidence="9" type="ORF">CLLI_16120</name>
</gene>
<keyword evidence="2" id="KW-0813">Transport</keyword>
<evidence type="ECO:0000256" key="4">
    <source>
        <dbReference type="ARBA" id="ARBA00022692"/>
    </source>
</evidence>
<dbReference type="OrthoDB" id="9775268at2"/>
<evidence type="ECO:0000256" key="1">
    <source>
        <dbReference type="ARBA" id="ARBA00004651"/>
    </source>
</evidence>
<feature type="transmembrane region" description="Helical" evidence="7">
    <location>
        <begin position="294"/>
        <end position="311"/>
    </location>
</feature>
<dbReference type="InterPro" id="IPR036259">
    <property type="entry name" value="MFS_trans_sf"/>
</dbReference>
<dbReference type="InterPro" id="IPR020846">
    <property type="entry name" value="MFS_dom"/>
</dbReference>
<dbReference type="AlphaFoldDB" id="A0A2T0B3R1"/>
<dbReference type="PANTHER" id="PTHR23513:SF11">
    <property type="entry name" value="STAPHYLOFERRIN A TRANSPORTER"/>
    <property type="match status" value="1"/>
</dbReference>
<feature type="transmembrane region" description="Helical" evidence="7">
    <location>
        <begin position="317"/>
        <end position="334"/>
    </location>
</feature>
<evidence type="ECO:0000256" key="2">
    <source>
        <dbReference type="ARBA" id="ARBA00022448"/>
    </source>
</evidence>
<dbReference type="GO" id="GO:0005886">
    <property type="term" value="C:plasma membrane"/>
    <property type="evidence" value="ECO:0007669"/>
    <property type="project" value="UniProtKB-SubCell"/>
</dbReference>
<dbReference type="EMBL" id="PVXO01000044">
    <property type="protein sequence ID" value="PRR78528.1"/>
    <property type="molecule type" value="Genomic_DNA"/>
</dbReference>
<name>A0A2T0B3R1_9CLOT</name>
<dbReference type="PANTHER" id="PTHR23513">
    <property type="entry name" value="INTEGRAL MEMBRANE EFFLUX PROTEIN-RELATED"/>
    <property type="match status" value="1"/>
</dbReference>
<organism evidence="9 10">
    <name type="scientific">Clostridium liquoris</name>
    <dbReference type="NCBI Taxonomy" id="1289519"/>
    <lineage>
        <taxon>Bacteria</taxon>
        <taxon>Bacillati</taxon>
        <taxon>Bacillota</taxon>
        <taxon>Clostridia</taxon>
        <taxon>Eubacteriales</taxon>
        <taxon>Clostridiaceae</taxon>
        <taxon>Clostridium</taxon>
    </lineage>
</organism>
<keyword evidence="3" id="KW-1003">Cell membrane</keyword>
<feature type="transmembrane region" description="Helical" evidence="7">
    <location>
        <begin position="264"/>
        <end position="282"/>
    </location>
</feature>
<feature type="domain" description="Major facilitator superfamily (MFS) profile" evidence="8">
    <location>
        <begin position="18"/>
        <end position="406"/>
    </location>
</feature>
<feature type="transmembrane region" description="Helical" evidence="7">
    <location>
        <begin position="380"/>
        <end position="403"/>
    </location>
</feature>